<dbReference type="Pfam" id="PF03466">
    <property type="entry name" value="LysR_substrate"/>
    <property type="match status" value="1"/>
</dbReference>
<evidence type="ECO:0000256" key="2">
    <source>
        <dbReference type="ARBA" id="ARBA00023015"/>
    </source>
</evidence>
<keyword evidence="4" id="KW-0804">Transcription</keyword>
<sequence>MLDLNHLRSFVAVAEELHFGRAARRLGMTQPPLSRHIQLLEARLGVRLLERTSHSVALTPAGQVFLPEARALLGASERASQLVRQAAQRHGSGTLTIGFIGSSTYDFLPSILSRARAELPNTELVLKEMLGSAQIDALQLGRIDLGLIRPSPSPLAYASSCVLREGMALALPQGHPLTSGRWPSLHDLEGEPFIMYSPDSPYMHALLSTAFAAAGIRPRVVQAVSQAQTILSLVSTGMGLALVPEDTRKACFGDVVIRPIGSTPELVAELHAIWQPENRNPALGPFRDLLHRIAKRRP</sequence>
<dbReference type="RefSeq" id="WP_184513209.1">
    <property type="nucleotide sequence ID" value="NZ_JACIJD010000001.1"/>
</dbReference>
<evidence type="ECO:0000313" key="6">
    <source>
        <dbReference type="EMBL" id="MBB5692363.1"/>
    </source>
</evidence>
<dbReference type="InterPro" id="IPR000847">
    <property type="entry name" value="LysR_HTH_N"/>
</dbReference>
<evidence type="ECO:0000313" key="7">
    <source>
        <dbReference type="Proteomes" id="UP000580654"/>
    </source>
</evidence>
<feature type="domain" description="HTH lysR-type" evidence="5">
    <location>
        <begin position="2"/>
        <end position="59"/>
    </location>
</feature>
<evidence type="ECO:0000256" key="4">
    <source>
        <dbReference type="ARBA" id="ARBA00023163"/>
    </source>
</evidence>
<dbReference type="Pfam" id="PF00126">
    <property type="entry name" value="HTH_1"/>
    <property type="match status" value="1"/>
</dbReference>
<evidence type="ECO:0000256" key="3">
    <source>
        <dbReference type="ARBA" id="ARBA00023125"/>
    </source>
</evidence>
<dbReference type="PANTHER" id="PTHR30346:SF0">
    <property type="entry name" value="HCA OPERON TRANSCRIPTIONAL ACTIVATOR HCAR"/>
    <property type="match status" value="1"/>
</dbReference>
<dbReference type="GO" id="GO:0003700">
    <property type="term" value="F:DNA-binding transcription factor activity"/>
    <property type="evidence" value="ECO:0007669"/>
    <property type="project" value="InterPro"/>
</dbReference>
<keyword evidence="7" id="KW-1185">Reference proteome</keyword>
<dbReference type="AlphaFoldDB" id="A0A840YER2"/>
<protein>
    <submittedName>
        <fullName evidence="6">DNA-binding transcriptional LysR family regulator</fullName>
    </submittedName>
</protein>
<organism evidence="6 7">
    <name type="scientific">Muricoccus pecuniae</name>
    <dbReference type="NCBI Taxonomy" id="693023"/>
    <lineage>
        <taxon>Bacteria</taxon>
        <taxon>Pseudomonadati</taxon>
        <taxon>Pseudomonadota</taxon>
        <taxon>Alphaproteobacteria</taxon>
        <taxon>Acetobacterales</taxon>
        <taxon>Roseomonadaceae</taxon>
        <taxon>Muricoccus</taxon>
    </lineage>
</organism>
<dbReference type="Gene3D" id="3.40.190.10">
    <property type="entry name" value="Periplasmic binding protein-like II"/>
    <property type="match status" value="2"/>
</dbReference>
<dbReference type="EMBL" id="JACIJD010000001">
    <property type="protein sequence ID" value="MBB5692363.1"/>
    <property type="molecule type" value="Genomic_DNA"/>
</dbReference>
<dbReference type="InterPro" id="IPR036390">
    <property type="entry name" value="WH_DNA-bd_sf"/>
</dbReference>
<dbReference type="FunFam" id="1.10.10.10:FF:000001">
    <property type="entry name" value="LysR family transcriptional regulator"/>
    <property type="match status" value="1"/>
</dbReference>
<comment type="caution">
    <text evidence="6">The sequence shown here is derived from an EMBL/GenBank/DDBJ whole genome shotgun (WGS) entry which is preliminary data.</text>
</comment>
<dbReference type="PROSITE" id="PS50931">
    <property type="entry name" value="HTH_LYSR"/>
    <property type="match status" value="1"/>
</dbReference>
<keyword evidence="3 6" id="KW-0238">DNA-binding</keyword>
<keyword evidence="2" id="KW-0805">Transcription regulation</keyword>
<dbReference type="GO" id="GO:0003677">
    <property type="term" value="F:DNA binding"/>
    <property type="evidence" value="ECO:0007669"/>
    <property type="project" value="UniProtKB-KW"/>
</dbReference>
<proteinExistence type="inferred from homology"/>
<evidence type="ECO:0000256" key="1">
    <source>
        <dbReference type="ARBA" id="ARBA00009437"/>
    </source>
</evidence>
<name>A0A840YER2_9PROT</name>
<accession>A0A840YER2</accession>
<gene>
    <name evidence="6" type="ORF">FHS87_000374</name>
</gene>
<comment type="similarity">
    <text evidence="1">Belongs to the LysR transcriptional regulatory family.</text>
</comment>
<dbReference type="InterPro" id="IPR036388">
    <property type="entry name" value="WH-like_DNA-bd_sf"/>
</dbReference>
<dbReference type="PRINTS" id="PR00039">
    <property type="entry name" value="HTHLYSR"/>
</dbReference>
<dbReference type="Proteomes" id="UP000580654">
    <property type="component" value="Unassembled WGS sequence"/>
</dbReference>
<dbReference type="GO" id="GO:0032993">
    <property type="term" value="C:protein-DNA complex"/>
    <property type="evidence" value="ECO:0007669"/>
    <property type="project" value="TreeGrafter"/>
</dbReference>
<reference evidence="6 7" key="1">
    <citation type="submission" date="2020-08" db="EMBL/GenBank/DDBJ databases">
        <title>Genomic Encyclopedia of Type Strains, Phase IV (KMG-IV): sequencing the most valuable type-strain genomes for metagenomic binning, comparative biology and taxonomic classification.</title>
        <authorList>
            <person name="Goeker M."/>
        </authorList>
    </citation>
    <scope>NUCLEOTIDE SEQUENCE [LARGE SCALE GENOMIC DNA]</scope>
    <source>
        <strain evidence="6 7">DSM 25622</strain>
    </source>
</reference>
<dbReference type="InterPro" id="IPR005119">
    <property type="entry name" value="LysR_subst-bd"/>
</dbReference>
<dbReference type="SUPFAM" id="SSF46785">
    <property type="entry name" value="Winged helix' DNA-binding domain"/>
    <property type="match status" value="1"/>
</dbReference>
<evidence type="ECO:0000259" key="5">
    <source>
        <dbReference type="PROSITE" id="PS50931"/>
    </source>
</evidence>
<dbReference type="PANTHER" id="PTHR30346">
    <property type="entry name" value="TRANSCRIPTIONAL DUAL REGULATOR HCAR-RELATED"/>
    <property type="match status" value="1"/>
</dbReference>
<dbReference type="SUPFAM" id="SSF53850">
    <property type="entry name" value="Periplasmic binding protein-like II"/>
    <property type="match status" value="1"/>
</dbReference>
<dbReference type="Gene3D" id="1.10.10.10">
    <property type="entry name" value="Winged helix-like DNA-binding domain superfamily/Winged helix DNA-binding domain"/>
    <property type="match status" value="1"/>
</dbReference>